<reference evidence="1" key="1">
    <citation type="submission" date="2014-11" db="EMBL/GenBank/DDBJ databases">
        <authorList>
            <person name="Amaro Gonzalez C."/>
        </authorList>
    </citation>
    <scope>NUCLEOTIDE SEQUENCE</scope>
</reference>
<proteinExistence type="predicted"/>
<sequence length="20" mass="2333">MGNRYRIHCAVEPHCRFGSV</sequence>
<dbReference type="EMBL" id="GBXM01055784">
    <property type="protein sequence ID" value="JAH52793.1"/>
    <property type="molecule type" value="Transcribed_RNA"/>
</dbReference>
<protein>
    <submittedName>
        <fullName evidence="1">Uncharacterized protein</fullName>
    </submittedName>
</protein>
<dbReference type="AlphaFoldDB" id="A0A0E9TJA7"/>
<organism evidence="1">
    <name type="scientific">Anguilla anguilla</name>
    <name type="common">European freshwater eel</name>
    <name type="synonym">Muraena anguilla</name>
    <dbReference type="NCBI Taxonomy" id="7936"/>
    <lineage>
        <taxon>Eukaryota</taxon>
        <taxon>Metazoa</taxon>
        <taxon>Chordata</taxon>
        <taxon>Craniata</taxon>
        <taxon>Vertebrata</taxon>
        <taxon>Euteleostomi</taxon>
        <taxon>Actinopterygii</taxon>
        <taxon>Neopterygii</taxon>
        <taxon>Teleostei</taxon>
        <taxon>Anguilliformes</taxon>
        <taxon>Anguillidae</taxon>
        <taxon>Anguilla</taxon>
    </lineage>
</organism>
<evidence type="ECO:0000313" key="1">
    <source>
        <dbReference type="EMBL" id="JAH52793.1"/>
    </source>
</evidence>
<name>A0A0E9TJA7_ANGAN</name>
<reference evidence="1" key="2">
    <citation type="journal article" date="2015" name="Fish Shellfish Immunol.">
        <title>Early steps in the European eel (Anguilla anguilla)-Vibrio vulnificus interaction in the gills: Role of the RtxA13 toxin.</title>
        <authorList>
            <person name="Callol A."/>
            <person name="Pajuelo D."/>
            <person name="Ebbesson L."/>
            <person name="Teles M."/>
            <person name="MacKenzie S."/>
            <person name="Amaro C."/>
        </authorList>
    </citation>
    <scope>NUCLEOTIDE SEQUENCE</scope>
</reference>
<accession>A0A0E9TJA7</accession>